<keyword evidence="7" id="KW-0472">Membrane</keyword>
<dbReference type="SUPFAM" id="SSF52540">
    <property type="entry name" value="P-loop containing nucleoside triphosphate hydrolases"/>
    <property type="match status" value="1"/>
</dbReference>
<dbReference type="PROSITE" id="PS00211">
    <property type="entry name" value="ABC_TRANSPORTER_1"/>
    <property type="match status" value="1"/>
</dbReference>
<dbReference type="InterPro" id="IPR017666">
    <property type="entry name" value="AminoethylPonate_ABC_PhnT2"/>
</dbReference>
<dbReference type="GO" id="GO:0005524">
    <property type="term" value="F:ATP binding"/>
    <property type="evidence" value="ECO:0007669"/>
    <property type="project" value="UniProtKB-KW"/>
</dbReference>
<name>A0A7C1JA09_9CHLR</name>
<comment type="caution">
    <text evidence="10">The sequence shown here is derived from an EMBL/GenBank/DDBJ whole genome shotgun (WGS) entry which is preliminary data.</text>
</comment>
<dbReference type="PANTHER" id="PTHR42781:SF5">
    <property type="entry name" value="PUTRESCINE TRANSPORT ATP-BINDING PROTEIN POTG"/>
    <property type="match status" value="1"/>
</dbReference>
<dbReference type="InterPro" id="IPR017871">
    <property type="entry name" value="ABC_transporter-like_CS"/>
</dbReference>
<keyword evidence="3" id="KW-0997">Cell inner membrane</keyword>
<accession>A0A7C1JA09</accession>
<proteinExistence type="predicted"/>
<keyword evidence="2" id="KW-1003">Cell membrane</keyword>
<dbReference type="SMART" id="SM00382">
    <property type="entry name" value="AAA"/>
    <property type="match status" value="1"/>
</dbReference>
<dbReference type="InterPro" id="IPR003439">
    <property type="entry name" value="ABC_transporter-like_ATP-bd"/>
</dbReference>
<dbReference type="FunFam" id="3.40.50.300:FF:000425">
    <property type="entry name" value="Probable ABC transporter, ATP-binding subunit"/>
    <property type="match status" value="1"/>
</dbReference>
<dbReference type="GO" id="GO:0043190">
    <property type="term" value="C:ATP-binding cassette (ABC) transporter complex"/>
    <property type="evidence" value="ECO:0007669"/>
    <property type="project" value="InterPro"/>
</dbReference>
<evidence type="ECO:0000313" key="10">
    <source>
        <dbReference type="EMBL" id="HDX31103.1"/>
    </source>
</evidence>
<dbReference type="EMBL" id="DSMG01000071">
    <property type="protein sequence ID" value="HDX31103.1"/>
    <property type="molecule type" value="Genomic_DNA"/>
</dbReference>
<dbReference type="GO" id="GO:0016887">
    <property type="term" value="F:ATP hydrolysis activity"/>
    <property type="evidence" value="ECO:0007669"/>
    <property type="project" value="InterPro"/>
</dbReference>
<evidence type="ECO:0000256" key="6">
    <source>
        <dbReference type="ARBA" id="ARBA00022967"/>
    </source>
</evidence>
<evidence type="ECO:0000256" key="2">
    <source>
        <dbReference type="ARBA" id="ARBA00022475"/>
    </source>
</evidence>
<dbReference type="GO" id="GO:0015418">
    <property type="term" value="F:ABC-type quaternary ammonium compound transporting activity"/>
    <property type="evidence" value="ECO:0007669"/>
    <property type="project" value="UniProtKB-EC"/>
</dbReference>
<dbReference type="Pfam" id="PF00005">
    <property type="entry name" value="ABC_tran"/>
    <property type="match status" value="1"/>
</dbReference>
<dbReference type="InterPro" id="IPR013611">
    <property type="entry name" value="Transp-assoc_OB_typ2"/>
</dbReference>
<dbReference type="PANTHER" id="PTHR42781">
    <property type="entry name" value="SPERMIDINE/PUTRESCINE IMPORT ATP-BINDING PROTEIN POTA"/>
    <property type="match status" value="1"/>
</dbReference>
<protein>
    <recommendedName>
        <fullName evidence="8">ABC-type quaternary amine transporter</fullName>
        <ecNumber evidence="8">7.6.2.9</ecNumber>
    </recommendedName>
</protein>
<gene>
    <name evidence="10" type="ORF">ENQ20_06360</name>
</gene>
<dbReference type="InterPro" id="IPR003593">
    <property type="entry name" value="AAA+_ATPase"/>
</dbReference>
<dbReference type="InterPro" id="IPR012340">
    <property type="entry name" value="NA-bd_OB-fold"/>
</dbReference>
<sequence>MDNQAPYLQLQHIHKRFGKTVALEDISLDVWAGEFLFLLGPSGCGKTTLLRIIAGLEEPTAGRIVQAGRDVTQLPASHRDFGIVFQSYALFPNLTVADNIAYGLKNQKLPRAQIASRVQELLRLVGLQGLERRYPAQLSGGQQQRVALARALALSPRLLLLDEPLSALDARVRANLRGEVKALQRRLGVTAIMVSHDQEEALTMADRIAVMDHGRIVQIGTPLEIYQHPATPFVADFVGQMNFLPGLVSSEGFGVFRTGPFTLRVHGWQNHLSPGSEVMLAVRPEELRIERQDVGMSNVLLTEVHSVEFMGPHYRLLLHYQHHAGEGRAVNLVVHLPRHATMHHELRIGATVPVHVPADALRVFHLPQRSLP</sequence>
<dbReference type="EC" id="7.6.2.9" evidence="8"/>
<keyword evidence="1" id="KW-0813">Transport</keyword>
<dbReference type="AlphaFoldDB" id="A0A7C1JA09"/>
<evidence type="ECO:0000256" key="1">
    <source>
        <dbReference type="ARBA" id="ARBA00022448"/>
    </source>
</evidence>
<dbReference type="PROSITE" id="PS50893">
    <property type="entry name" value="ABC_TRANSPORTER_2"/>
    <property type="match status" value="1"/>
</dbReference>
<evidence type="ECO:0000256" key="4">
    <source>
        <dbReference type="ARBA" id="ARBA00022741"/>
    </source>
</evidence>
<feature type="domain" description="ABC transporter" evidence="9">
    <location>
        <begin position="8"/>
        <end position="238"/>
    </location>
</feature>
<dbReference type="SUPFAM" id="SSF50331">
    <property type="entry name" value="MOP-like"/>
    <property type="match status" value="1"/>
</dbReference>
<dbReference type="InterPro" id="IPR027417">
    <property type="entry name" value="P-loop_NTPase"/>
</dbReference>
<dbReference type="NCBIfam" id="TIGR03265">
    <property type="entry name" value="PhnT2"/>
    <property type="match status" value="1"/>
</dbReference>
<evidence type="ECO:0000256" key="3">
    <source>
        <dbReference type="ARBA" id="ARBA00022519"/>
    </source>
</evidence>
<dbReference type="Pfam" id="PF08402">
    <property type="entry name" value="TOBE_2"/>
    <property type="match status" value="1"/>
</dbReference>
<keyword evidence="4" id="KW-0547">Nucleotide-binding</keyword>
<evidence type="ECO:0000256" key="5">
    <source>
        <dbReference type="ARBA" id="ARBA00022840"/>
    </source>
</evidence>
<dbReference type="InterPro" id="IPR050093">
    <property type="entry name" value="ABC_SmlMolc_Importer"/>
</dbReference>
<evidence type="ECO:0000256" key="8">
    <source>
        <dbReference type="ARBA" id="ARBA00066388"/>
    </source>
</evidence>
<reference evidence="10" key="1">
    <citation type="journal article" date="2020" name="mSystems">
        <title>Genome- and Community-Level Interaction Insights into Carbon Utilization and Element Cycling Functions of Hydrothermarchaeota in Hydrothermal Sediment.</title>
        <authorList>
            <person name="Zhou Z."/>
            <person name="Liu Y."/>
            <person name="Xu W."/>
            <person name="Pan J."/>
            <person name="Luo Z.H."/>
            <person name="Li M."/>
        </authorList>
    </citation>
    <scope>NUCLEOTIDE SEQUENCE [LARGE SCALE GENOMIC DNA]</scope>
    <source>
        <strain evidence="10">SpSt-289</strain>
    </source>
</reference>
<keyword evidence="6" id="KW-1278">Translocase</keyword>
<organism evidence="10">
    <name type="scientific">Caldilinea aerophila</name>
    <dbReference type="NCBI Taxonomy" id="133453"/>
    <lineage>
        <taxon>Bacteria</taxon>
        <taxon>Bacillati</taxon>
        <taxon>Chloroflexota</taxon>
        <taxon>Caldilineae</taxon>
        <taxon>Caldilineales</taxon>
        <taxon>Caldilineaceae</taxon>
        <taxon>Caldilinea</taxon>
    </lineage>
</organism>
<evidence type="ECO:0000259" key="9">
    <source>
        <dbReference type="PROSITE" id="PS50893"/>
    </source>
</evidence>
<dbReference type="Gene3D" id="3.40.50.300">
    <property type="entry name" value="P-loop containing nucleotide triphosphate hydrolases"/>
    <property type="match status" value="1"/>
</dbReference>
<keyword evidence="5 10" id="KW-0067">ATP-binding</keyword>
<dbReference type="InterPro" id="IPR008995">
    <property type="entry name" value="Mo/tungstate-bd_C_term_dom"/>
</dbReference>
<dbReference type="Gene3D" id="2.40.50.100">
    <property type="match status" value="1"/>
</dbReference>
<dbReference type="Gene3D" id="2.40.50.140">
    <property type="entry name" value="Nucleic acid-binding proteins"/>
    <property type="match status" value="1"/>
</dbReference>
<evidence type="ECO:0000256" key="7">
    <source>
        <dbReference type="ARBA" id="ARBA00023136"/>
    </source>
</evidence>